<dbReference type="AlphaFoldDB" id="A0A7J7HDD5"/>
<dbReference type="FunFam" id="1.20.1310.10:FF:000001">
    <property type="entry name" value="Cullin 3"/>
    <property type="match status" value="1"/>
</dbReference>
<dbReference type="SUPFAM" id="SSF74788">
    <property type="entry name" value="Cullin repeat-like"/>
    <property type="match status" value="1"/>
</dbReference>
<reference evidence="4" key="1">
    <citation type="journal article" date="2020" name="Nat. Commun.">
        <title>Genome assembly of wild tea tree DASZ reveals pedigree and selection history of tea varieties.</title>
        <authorList>
            <person name="Zhang W."/>
            <person name="Zhang Y."/>
            <person name="Qiu H."/>
            <person name="Guo Y."/>
            <person name="Wan H."/>
            <person name="Zhang X."/>
            <person name="Scossa F."/>
            <person name="Alseekh S."/>
            <person name="Zhang Q."/>
            <person name="Wang P."/>
            <person name="Xu L."/>
            <person name="Schmidt M.H."/>
            <person name="Jia X."/>
            <person name="Li D."/>
            <person name="Zhu A."/>
            <person name="Guo F."/>
            <person name="Chen W."/>
            <person name="Ni D."/>
            <person name="Usadel B."/>
            <person name="Fernie A.R."/>
            <person name="Wen W."/>
        </authorList>
    </citation>
    <scope>NUCLEOTIDE SEQUENCE [LARGE SCALE GENOMIC DNA]</scope>
    <source>
        <strain evidence="4">cv. G240</strain>
    </source>
</reference>
<dbReference type="Gene3D" id="1.20.1310.10">
    <property type="entry name" value="Cullin Repeats"/>
    <property type="match status" value="1"/>
</dbReference>
<comment type="caution">
    <text evidence="3">The sequence shown here is derived from an EMBL/GenBank/DDBJ whole genome shotgun (WGS) entry which is preliminary data.</text>
</comment>
<dbReference type="GO" id="GO:0006511">
    <property type="term" value="P:ubiquitin-dependent protein catabolic process"/>
    <property type="evidence" value="ECO:0007669"/>
    <property type="project" value="InterPro"/>
</dbReference>
<feature type="domain" description="Cullin N-terminal" evidence="2">
    <location>
        <begin position="4"/>
        <end position="164"/>
    </location>
</feature>
<proteinExistence type="inferred from homology"/>
<sequence length="171" mass="20267">MTYWLSRFFQFLDRYFTANRRLPKLLETSFMTFYELVYGEMNDQVRDAVISMIDQEREGDQIDHALVKNVLDIYTEMGEGSMKYYQKDFEEAMLVDTGAFYSQKASIWITSESYKDYMLKVEGCLKQETERVSCYLQHTSQQKLLEVVEHELLFVFASKLEEKKQLDSEAA</sequence>
<dbReference type="Proteomes" id="UP000593564">
    <property type="component" value="Unassembled WGS sequence"/>
</dbReference>
<keyword evidence="4" id="KW-1185">Reference proteome</keyword>
<dbReference type="EMBL" id="JACBKZ010000005">
    <property type="protein sequence ID" value="KAF5950932.1"/>
    <property type="molecule type" value="Genomic_DNA"/>
</dbReference>
<accession>A0A7J7HDD5</accession>
<evidence type="ECO:0000259" key="2">
    <source>
        <dbReference type="Pfam" id="PF00888"/>
    </source>
</evidence>
<protein>
    <recommendedName>
        <fullName evidence="2">Cullin N-terminal domain-containing protein</fullName>
    </recommendedName>
</protein>
<dbReference type="InterPro" id="IPR016159">
    <property type="entry name" value="Cullin_repeat-like_dom_sf"/>
</dbReference>
<dbReference type="Pfam" id="PF00888">
    <property type="entry name" value="Cullin"/>
    <property type="match status" value="1"/>
</dbReference>
<dbReference type="InterPro" id="IPR001373">
    <property type="entry name" value="Cullin_N"/>
</dbReference>
<evidence type="ECO:0000313" key="3">
    <source>
        <dbReference type="EMBL" id="KAF5950932.1"/>
    </source>
</evidence>
<evidence type="ECO:0000256" key="1">
    <source>
        <dbReference type="ARBA" id="ARBA00006019"/>
    </source>
</evidence>
<dbReference type="GO" id="GO:0031625">
    <property type="term" value="F:ubiquitin protein ligase binding"/>
    <property type="evidence" value="ECO:0007669"/>
    <property type="project" value="InterPro"/>
</dbReference>
<gene>
    <name evidence="3" type="ORF">HYC85_012925</name>
</gene>
<organism evidence="3 4">
    <name type="scientific">Camellia sinensis</name>
    <name type="common">Tea plant</name>
    <name type="synonym">Thea sinensis</name>
    <dbReference type="NCBI Taxonomy" id="4442"/>
    <lineage>
        <taxon>Eukaryota</taxon>
        <taxon>Viridiplantae</taxon>
        <taxon>Streptophyta</taxon>
        <taxon>Embryophyta</taxon>
        <taxon>Tracheophyta</taxon>
        <taxon>Spermatophyta</taxon>
        <taxon>Magnoliopsida</taxon>
        <taxon>eudicotyledons</taxon>
        <taxon>Gunneridae</taxon>
        <taxon>Pentapetalae</taxon>
        <taxon>asterids</taxon>
        <taxon>Ericales</taxon>
        <taxon>Theaceae</taxon>
        <taxon>Camellia</taxon>
    </lineage>
</organism>
<comment type="similarity">
    <text evidence="1">Belongs to the cullin family.</text>
</comment>
<evidence type="ECO:0000313" key="4">
    <source>
        <dbReference type="Proteomes" id="UP000593564"/>
    </source>
</evidence>
<name>A0A7J7HDD5_CAMSI</name>
<reference evidence="3 4" key="2">
    <citation type="submission" date="2020-07" db="EMBL/GenBank/DDBJ databases">
        <title>Genome assembly of wild tea tree DASZ reveals pedigree and selection history of tea varieties.</title>
        <authorList>
            <person name="Zhang W."/>
        </authorList>
    </citation>
    <scope>NUCLEOTIDE SEQUENCE [LARGE SCALE GENOMIC DNA]</scope>
    <source>
        <strain evidence="4">cv. G240</strain>
        <tissue evidence="3">Leaf</tissue>
    </source>
</reference>
<dbReference type="InterPro" id="IPR045093">
    <property type="entry name" value="Cullin"/>
</dbReference>
<dbReference type="PANTHER" id="PTHR11932">
    <property type="entry name" value="CULLIN"/>
    <property type="match status" value="1"/>
</dbReference>